<organism evidence="1 2">
    <name type="scientific">Isoptericola sediminis</name>
    <dbReference type="NCBI Taxonomy" id="2733572"/>
    <lineage>
        <taxon>Bacteria</taxon>
        <taxon>Bacillati</taxon>
        <taxon>Actinomycetota</taxon>
        <taxon>Actinomycetes</taxon>
        <taxon>Micrococcales</taxon>
        <taxon>Promicromonosporaceae</taxon>
        <taxon>Isoptericola</taxon>
    </lineage>
</organism>
<comment type="caution">
    <text evidence="1">The sequence shown here is derived from an EMBL/GenBank/DDBJ whole genome shotgun (WGS) entry which is preliminary data.</text>
</comment>
<dbReference type="AlphaFoldDB" id="A0A849K0W5"/>
<protein>
    <submittedName>
        <fullName evidence="1">Uncharacterized protein</fullName>
    </submittedName>
</protein>
<reference evidence="1 2" key="1">
    <citation type="submission" date="2020-05" db="EMBL/GenBank/DDBJ databases">
        <title>Genome sequence of Isoptericola sp. JC619 isolated from Chilika lagoon, India.</title>
        <authorList>
            <person name="Kumar D."/>
            <person name="Appam K."/>
            <person name="Gandham S."/>
            <person name="Uppada J."/>
            <person name="Sasikala C."/>
            <person name="Venkata Ramana C."/>
        </authorList>
    </citation>
    <scope>NUCLEOTIDE SEQUENCE [LARGE SCALE GENOMIC DNA]</scope>
    <source>
        <strain evidence="1 2">JC619</strain>
    </source>
</reference>
<evidence type="ECO:0000313" key="1">
    <source>
        <dbReference type="EMBL" id="NNU26788.1"/>
    </source>
</evidence>
<gene>
    <name evidence="1" type="ORF">HLI28_04415</name>
</gene>
<proteinExistence type="predicted"/>
<accession>A0A849K0W5</accession>
<name>A0A849K0W5_9MICO</name>
<dbReference type="Proteomes" id="UP000557204">
    <property type="component" value="Unassembled WGS sequence"/>
</dbReference>
<evidence type="ECO:0000313" key="2">
    <source>
        <dbReference type="Proteomes" id="UP000557204"/>
    </source>
</evidence>
<dbReference type="EMBL" id="JABFAJ010000008">
    <property type="protein sequence ID" value="NNU26788.1"/>
    <property type="molecule type" value="Genomic_DNA"/>
</dbReference>
<keyword evidence="2" id="KW-1185">Reference proteome</keyword>
<dbReference type="RefSeq" id="WP_171246305.1">
    <property type="nucleotide sequence ID" value="NZ_JABFAJ010000008.1"/>
</dbReference>
<sequence>MTAESSKNENDVGSSVTSFYGDSLSHQAHVDETAGVGVVVRPGAATRDAWDLGGGLLPDSHRSTREEDLSRLMAKLAELGIYISPDRPVLGHVVDLHGHRDADELILVCRPDVDHDDDQTRARVERIVLGIQRDRAS</sequence>